<dbReference type="InterPro" id="IPR036590">
    <property type="entry name" value="SRAP-like"/>
</dbReference>
<dbReference type="PANTHER" id="PTHR13604">
    <property type="entry name" value="DC12-RELATED"/>
    <property type="match status" value="1"/>
</dbReference>
<dbReference type="GO" id="GO:0006508">
    <property type="term" value="P:proteolysis"/>
    <property type="evidence" value="ECO:0007669"/>
    <property type="project" value="UniProtKB-KW"/>
</dbReference>
<keyword evidence="10" id="KW-1185">Reference proteome</keyword>
<evidence type="ECO:0000256" key="1">
    <source>
        <dbReference type="ARBA" id="ARBA00008136"/>
    </source>
</evidence>
<dbReference type="Proteomes" id="UP000186098">
    <property type="component" value="Unassembled WGS sequence"/>
</dbReference>
<dbReference type="SUPFAM" id="SSF143081">
    <property type="entry name" value="BB1717-like"/>
    <property type="match status" value="1"/>
</dbReference>
<organism evidence="9 10">
    <name type="scientific">Phaeovulum vinaykumarii</name>
    <dbReference type="NCBI Taxonomy" id="407234"/>
    <lineage>
        <taxon>Bacteria</taxon>
        <taxon>Pseudomonadati</taxon>
        <taxon>Pseudomonadota</taxon>
        <taxon>Alphaproteobacteria</taxon>
        <taxon>Rhodobacterales</taxon>
        <taxon>Paracoccaceae</taxon>
        <taxon>Phaeovulum</taxon>
    </lineage>
</organism>
<evidence type="ECO:0000256" key="8">
    <source>
        <dbReference type="RuleBase" id="RU364100"/>
    </source>
</evidence>
<dbReference type="OrthoDB" id="9782620at2"/>
<proteinExistence type="inferred from homology"/>
<dbReference type="STRING" id="407234.SAMN05421795_11156"/>
<keyword evidence="7" id="KW-0456">Lyase</keyword>
<protein>
    <recommendedName>
        <fullName evidence="8">Abasic site processing protein</fullName>
        <ecNumber evidence="8">3.4.-.-</ecNumber>
    </recommendedName>
</protein>
<keyword evidence="3" id="KW-0227">DNA damage</keyword>
<reference evidence="10" key="1">
    <citation type="submission" date="2017-01" db="EMBL/GenBank/DDBJ databases">
        <authorList>
            <person name="Varghese N."/>
            <person name="Submissions S."/>
        </authorList>
    </citation>
    <scope>NUCLEOTIDE SEQUENCE [LARGE SCALE GENOMIC DNA]</scope>
    <source>
        <strain evidence="10">DSM 18714</strain>
    </source>
</reference>
<dbReference type="GO" id="GO:0003697">
    <property type="term" value="F:single-stranded DNA binding"/>
    <property type="evidence" value="ECO:0007669"/>
    <property type="project" value="InterPro"/>
</dbReference>
<dbReference type="EC" id="3.4.-.-" evidence="8"/>
<dbReference type="GO" id="GO:0008233">
    <property type="term" value="F:peptidase activity"/>
    <property type="evidence" value="ECO:0007669"/>
    <property type="project" value="UniProtKB-KW"/>
</dbReference>
<dbReference type="Gene3D" id="3.90.1680.10">
    <property type="entry name" value="SOS response associated peptidase-like"/>
    <property type="match status" value="1"/>
</dbReference>
<keyword evidence="5" id="KW-0190">Covalent protein-DNA linkage</keyword>
<gene>
    <name evidence="9" type="ORF">SAMN05421795_11156</name>
</gene>
<dbReference type="InterPro" id="IPR003738">
    <property type="entry name" value="SRAP"/>
</dbReference>
<comment type="similarity">
    <text evidence="1 8">Belongs to the SOS response-associated peptidase family.</text>
</comment>
<evidence type="ECO:0000256" key="4">
    <source>
        <dbReference type="ARBA" id="ARBA00022801"/>
    </source>
</evidence>
<evidence type="ECO:0000256" key="6">
    <source>
        <dbReference type="ARBA" id="ARBA00023125"/>
    </source>
</evidence>
<dbReference type="EMBL" id="FTOM01000011">
    <property type="protein sequence ID" value="SIS91040.1"/>
    <property type="molecule type" value="Genomic_DNA"/>
</dbReference>
<evidence type="ECO:0000313" key="10">
    <source>
        <dbReference type="Proteomes" id="UP000186098"/>
    </source>
</evidence>
<accession>A0A1N7MY79</accession>
<keyword evidence="4 8" id="KW-0378">Hydrolase</keyword>
<keyword evidence="6" id="KW-0238">DNA-binding</keyword>
<evidence type="ECO:0000256" key="7">
    <source>
        <dbReference type="ARBA" id="ARBA00023239"/>
    </source>
</evidence>
<dbReference type="Pfam" id="PF02586">
    <property type="entry name" value="SRAP"/>
    <property type="match status" value="1"/>
</dbReference>
<sequence>MCGRIIDPNLRNTEVDMSQIKLDPFGGRFNIKPTETVVILAKRPLMAMEARWGLIPSWFDGANPRDWKAATFNARIEDAREKPTFRQVWRHGRCLVPVGGFYEWSGPKGARRPHFVHPAGNEANLFLAGLASRWRGLLTCTIMTRVATDAMGGLHDRMPVALNVDERDAWLSGVDDVADLGALVALDHRAVAPFGLNDDGPELIEPFGL</sequence>
<dbReference type="AlphaFoldDB" id="A0A1N7MY79"/>
<evidence type="ECO:0000256" key="2">
    <source>
        <dbReference type="ARBA" id="ARBA00022670"/>
    </source>
</evidence>
<dbReference type="RefSeq" id="WP_076367681.1">
    <property type="nucleotide sequence ID" value="NZ_FTOM01000011.1"/>
</dbReference>
<evidence type="ECO:0000256" key="5">
    <source>
        <dbReference type="ARBA" id="ARBA00023124"/>
    </source>
</evidence>
<evidence type="ECO:0000313" key="9">
    <source>
        <dbReference type="EMBL" id="SIS91040.1"/>
    </source>
</evidence>
<dbReference type="GO" id="GO:0106300">
    <property type="term" value="P:protein-DNA covalent cross-linking repair"/>
    <property type="evidence" value="ECO:0007669"/>
    <property type="project" value="InterPro"/>
</dbReference>
<name>A0A1N7MY79_9RHOB</name>
<dbReference type="PANTHER" id="PTHR13604:SF0">
    <property type="entry name" value="ABASIC SITE PROCESSING PROTEIN HMCES"/>
    <property type="match status" value="1"/>
</dbReference>
<dbReference type="GO" id="GO:0016829">
    <property type="term" value="F:lyase activity"/>
    <property type="evidence" value="ECO:0007669"/>
    <property type="project" value="UniProtKB-KW"/>
</dbReference>
<evidence type="ECO:0000256" key="3">
    <source>
        <dbReference type="ARBA" id="ARBA00022763"/>
    </source>
</evidence>
<keyword evidence="2 8" id="KW-0645">Protease</keyword>